<gene>
    <name evidence="2" type="ORF">BJ508DRAFT_310275</name>
</gene>
<evidence type="ECO:0000313" key="2">
    <source>
        <dbReference type="EMBL" id="RPA77314.1"/>
    </source>
</evidence>
<organism evidence="2 3">
    <name type="scientific">Ascobolus immersus RN42</name>
    <dbReference type="NCBI Taxonomy" id="1160509"/>
    <lineage>
        <taxon>Eukaryota</taxon>
        <taxon>Fungi</taxon>
        <taxon>Dikarya</taxon>
        <taxon>Ascomycota</taxon>
        <taxon>Pezizomycotina</taxon>
        <taxon>Pezizomycetes</taxon>
        <taxon>Pezizales</taxon>
        <taxon>Ascobolaceae</taxon>
        <taxon>Ascobolus</taxon>
    </lineage>
</organism>
<keyword evidence="3" id="KW-1185">Reference proteome</keyword>
<feature type="compositionally biased region" description="Basic and acidic residues" evidence="1">
    <location>
        <begin position="162"/>
        <end position="175"/>
    </location>
</feature>
<dbReference type="EMBL" id="ML119728">
    <property type="protein sequence ID" value="RPA77314.1"/>
    <property type="molecule type" value="Genomic_DNA"/>
</dbReference>
<feature type="region of interest" description="Disordered" evidence="1">
    <location>
        <begin position="243"/>
        <end position="289"/>
    </location>
</feature>
<reference evidence="2 3" key="1">
    <citation type="journal article" date="2018" name="Nat. Ecol. Evol.">
        <title>Pezizomycetes genomes reveal the molecular basis of ectomycorrhizal truffle lifestyle.</title>
        <authorList>
            <person name="Murat C."/>
            <person name="Payen T."/>
            <person name="Noel B."/>
            <person name="Kuo A."/>
            <person name="Morin E."/>
            <person name="Chen J."/>
            <person name="Kohler A."/>
            <person name="Krizsan K."/>
            <person name="Balestrini R."/>
            <person name="Da Silva C."/>
            <person name="Montanini B."/>
            <person name="Hainaut M."/>
            <person name="Levati E."/>
            <person name="Barry K.W."/>
            <person name="Belfiori B."/>
            <person name="Cichocki N."/>
            <person name="Clum A."/>
            <person name="Dockter R.B."/>
            <person name="Fauchery L."/>
            <person name="Guy J."/>
            <person name="Iotti M."/>
            <person name="Le Tacon F."/>
            <person name="Lindquist E.A."/>
            <person name="Lipzen A."/>
            <person name="Malagnac F."/>
            <person name="Mello A."/>
            <person name="Molinier V."/>
            <person name="Miyauchi S."/>
            <person name="Poulain J."/>
            <person name="Riccioni C."/>
            <person name="Rubini A."/>
            <person name="Sitrit Y."/>
            <person name="Splivallo R."/>
            <person name="Traeger S."/>
            <person name="Wang M."/>
            <person name="Zifcakova L."/>
            <person name="Wipf D."/>
            <person name="Zambonelli A."/>
            <person name="Paolocci F."/>
            <person name="Nowrousian M."/>
            <person name="Ottonello S."/>
            <person name="Baldrian P."/>
            <person name="Spatafora J.W."/>
            <person name="Henrissat B."/>
            <person name="Nagy L.G."/>
            <person name="Aury J.M."/>
            <person name="Wincker P."/>
            <person name="Grigoriev I.V."/>
            <person name="Bonfante P."/>
            <person name="Martin F.M."/>
        </authorList>
    </citation>
    <scope>NUCLEOTIDE SEQUENCE [LARGE SCALE GENOMIC DNA]</scope>
    <source>
        <strain evidence="2 3">RN42</strain>
    </source>
</reference>
<feature type="compositionally biased region" description="Basic and acidic residues" evidence="1">
    <location>
        <begin position="243"/>
        <end position="283"/>
    </location>
</feature>
<dbReference type="AlphaFoldDB" id="A0A3N4I665"/>
<feature type="region of interest" description="Disordered" evidence="1">
    <location>
        <begin position="127"/>
        <end position="188"/>
    </location>
</feature>
<feature type="compositionally biased region" description="Polar residues" evidence="1">
    <location>
        <begin position="137"/>
        <end position="150"/>
    </location>
</feature>
<evidence type="ECO:0000256" key="1">
    <source>
        <dbReference type="SAM" id="MobiDB-lite"/>
    </source>
</evidence>
<name>A0A3N4I665_ASCIM</name>
<feature type="region of interest" description="Disordered" evidence="1">
    <location>
        <begin position="306"/>
        <end position="340"/>
    </location>
</feature>
<accession>A0A3N4I665</accession>
<evidence type="ECO:0000313" key="3">
    <source>
        <dbReference type="Proteomes" id="UP000275078"/>
    </source>
</evidence>
<protein>
    <submittedName>
        <fullName evidence="2">Uncharacterized protein</fullName>
    </submittedName>
</protein>
<proteinExistence type="predicted"/>
<sequence>MSSGYGCCVLKNFRLVPSIKYQVQVAELLAHTGTLALAVSHDHKGRQPSTGTQIDYPMPKHSHLRNVPLLETVSDTSSLENVTSTTKQQPCLVEATPPHTPSTIHQFADMDPTAVDTQDKGLVRKSMEENRPKRQLQKTYNGSVHSTPKQNPRLVVKRNKERKRDDTDRIMRNVDVDGTGEEGAGENAALERESLHCRLEGCARKGKPLASKGNLVQHQRVCGRPNKRRRAIRDDLVKVLEFPYQEHHKSDQTHHHPDAEESTSMRKSPEAADEKHSQQDHHSAPSRHVSAHEFTTVIDPALQAHAAADSDGPRKGKKRIGVSAPLQRLPQPHDNLQQKKSRRYQHRFINYVVGPEGENPNALPPSRAILQELSPQSVQASNQSPAFELKRNKLVDTPVLSNRKFLFEVQSADVLRNSSPSTLNLQARQETRMPPRFYTLQSAQPRSFRLLPPAPYGCQRHITEPSEIVPVGSSLLDHMTRASQSPGGLVPFPPCKKVRKVVDPRELLRSGKKWYE</sequence>
<dbReference type="Proteomes" id="UP000275078">
    <property type="component" value="Unassembled WGS sequence"/>
</dbReference>